<evidence type="ECO:0000313" key="1">
    <source>
        <dbReference type="EMBL" id="KGR78956.1"/>
    </source>
</evidence>
<gene>
    <name evidence="1" type="ORF">CD29_07985</name>
</gene>
<dbReference type="Proteomes" id="UP000030416">
    <property type="component" value="Unassembled WGS sequence"/>
</dbReference>
<dbReference type="eggNOG" id="ENOG502ZMFY">
    <property type="taxonomic scope" value="Bacteria"/>
</dbReference>
<sequence>MEIMSQYENIKALYEDAILYDEPYTAHLIYYLQKKGEINLQDPVSKLDEIMLTDAEELELKNLRIKDVLNMRPVKIYAIQCSERSYAFYLAQNVLDARELHFKHYGQWVKKVHCCYNQMIDKSLYCPEVKRYKNFRELIGEAEEFPWYVGEVNIPKGTHHNIIIK</sequence>
<organism evidence="1 2">
    <name type="scientific">Ureibacillus manganicus DSM 26584</name>
    <dbReference type="NCBI Taxonomy" id="1384049"/>
    <lineage>
        <taxon>Bacteria</taxon>
        <taxon>Bacillati</taxon>
        <taxon>Bacillota</taxon>
        <taxon>Bacilli</taxon>
        <taxon>Bacillales</taxon>
        <taxon>Caryophanaceae</taxon>
        <taxon>Ureibacillus</taxon>
    </lineage>
</organism>
<dbReference type="AlphaFoldDB" id="A0A0A3I2A4"/>
<protein>
    <submittedName>
        <fullName evidence="1">Uncharacterized protein</fullName>
    </submittedName>
</protein>
<name>A0A0A3I2A4_9BACL</name>
<keyword evidence="2" id="KW-1185">Reference proteome</keyword>
<accession>A0A0A3I2A4</accession>
<dbReference type="STRING" id="1384049.CD29_07985"/>
<proteinExistence type="predicted"/>
<dbReference type="EMBL" id="JPVN01000008">
    <property type="protein sequence ID" value="KGR78956.1"/>
    <property type="molecule type" value="Genomic_DNA"/>
</dbReference>
<evidence type="ECO:0000313" key="2">
    <source>
        <dbReference type="Proteomes" id="UP000030416"/>
    </source>
</evidence>
<comment type="caution">
    <text evidence="1">The sequence shown here is derived from an EMBL/GenBank/DDBJ whole genome shotgun (WGS) entry which is preliminary data.</text>
</comment>
<reference evidence="1 2" key="1">
    <citation type="submission" date="2014-02" db="EMBL/GenBank/DDBJ databases">
        <title>Draft genome sequence of Lysinibacillus manganicus DSM 26584T.</title>
        <authorList>
            <person name="Zhang F."/>
            <person name="Wang G."/>
            <person name="Zhang L."/>
        </authorList>
    </citation>
    <scope>NUCLEOTIDE SEQUENCE [LARGE SCALE GENOMIC DNA]</scope>
    <source>
        <strain evidence="1 2">DSM 26584</strain>
    </source>
</reference>